<organism evidence="2 3">
    <name type="scientific">Artemisia annua</name>
    <name type="common">Sweet wormwood</name>
    <dbReference type="NCBI Taxonomy" id="35608"/>
    <lineage>
        <taxon>Eukaryota</taxon>
        <taxon>Viridiplantae</taxon>
        <taxon>Streptophyta</taxon>
        <taxon>Embryophyta</taxon>
        <taxon>Tracheophyta</taxon>
        <taxon>Spermatophyta</taxon>
        <taxon>Magnoliopsida</taxon>
        <taxon>eudicotyledons</taxon>
        <taxon>Gunneridae</taxon>
        <taxon>Pentapetalae</taxon>
        <taxon>asterids</taxon>
        <taxon>campanulids</taxon>
        <taxon>Asterales</taxon>
        <taxon>Asteraceae</taxon>
        <taxon>Asteroideae</taxon>
        <taxon>Anthemideae</taxon>
        <taxon>Artemisiinae</taxon>
        <taxon>Artemisia</taxon>
    </lineage>
</organism>
<gene>
    <name evidence="2" type="ORF">CTI12_AA316170</name>
</gene>
<evidence type="ECO:0000313" key="2">
    <source>
        <dbReference type="EMBL" id="PWA54565.1"/>
    </source>
</evidence>
<feature type="transmembrane region" description="Helical" evidence="1">
    <location>
        <begin position="76"/>
        <end position="96"/>
    </location>
</feature>
<dbReference type="Proteomes" id="UP000245207">
    <property type="component" value="Unassembled WGS sequence"/>
</dbReference>
<dbReference type="EMBL" id="PKPP01007035">
    <property type="protein sequence ID" value="PWA54565.1"/>
    <property type="molecule type" value="Genomic_DNA"/>
</dbReference>
<reference evidence="2 3" key="1">
    <citation type="journal article" date="2018" name="Mol. Plant">
        <title>The genome of Artemisia annua provides insight into the evolution of Asteraceae family and artemisinin biosynthesis.</title>
        <authorList>
            <person name="Shen Q."/>
            <person name="Zhang L."/>
            <person name="Liao Z."/>
            <person name="Wang S."/>
            <person name="Yan T."/>
            <person name="Shi P."/>
            <person name="Liu M."/>
            <person name="Fu X."/>
            <person name="Pan Q."/>
            <person name="Wang Y."/>
            <person name="Lv Z."/>
            <person name="Lu X."/>
            <person name="Zhang F."/>
            <person name="Jiang W."/>
            <person name="Ma Y."/>
            <person name="Chen M."/>
            <person name="Hao X."/>
            <person name="Li L."/>
            <person name="Tang Y."/>
            <person name="Lv G."/>
            <person name="Zhou Y."/>
            <person name="Sun X."/>
            <person name="Brodelius P.E."/>
            <person name="Rose J.K.C."/>
            <person name="Tang K."/>
        </authorList>
    </citation>
    <scope>NUCLEOTIDE SEQUENCE [LARGE SCALE GENOMIC DNA]</scope>
    <source>
        <strain evidence="3">cv. Huhao1</strain>
        <tissue evidence="2">Leaf</tissue>
    </source>
</reference>
<keyword evidence="1" id="KW-0472">Membrane</keyword>
<evidence type="ECO:0000313" key="3">
    <source>
        <dbReference type="Proteomes" id="UP000245207"/>
    </source>
</evidence>
<keyword evidence="1" id="KW-1133">Transmembrane helix</keyword>
<protein>
    <submittedName>
        <fullName evidence="2">Uncharacterized protein</fullName>
    </submittedName>
</protein>
<name>A0A2U1LZX4_ARTAN</name>
<keyword evidence="3" id="KW-1185">Reference proteome</keyword>
<proteinExistence type="predicted"/>
<sequence length="101" mass="11459">MSCDLGSTDTPVSMKWQCRTRVRHGHASDTARTRVRHACAVSHVRFGPDTDLDTDWTRIWTFFLKKKMKKDGLMVSAYRFGVKIFVLMVFTGGSVFKDGIG</sequence>
<accession>A0A2U1LZX4</accession>
<dbReference type="AlphaFoldDB" id="A0A2U1LZX4"/>
<keyword evidence="1" id="KW-0812">Transmembrane</keyword>
<evidence type="ECO:0000256" key="1">
    <source>
        <dbReference type="SAM" id="Phobius"/>
    </source>
</evidence>
<comment type="caution">
    <text evidence="2">The sequence shown here is derived from an EMBL/GenBank/DDBJ whole genome shotgun (WGS) entry which is preliminary data.</text>
</comment>